<name>A0AA85J0A2_TRIRE</name>
<evidence type="ECO:0000256" key="5">
    <source>
        <dbReference type="ARBA" id="ARBA00023273"/>
    </source>
</evidence>
<evidence type="ECO:0000256" key="1">
    <source>
        <dbReference type="ARBA" id="ARBA00004138"/>
    </source>
</evidence>
<feature type="compositionally biased region" description="Polar residues" evidence="6">
    <location>
        <begin position="142"/>
        <end position="152"/>
    </location>
</feature>
<keyword evidence="5" id="KW-0966">Cell projection</keyword>
<comment type="subcellular location">
    <subcellularLocation>
        <location evidence="1">Cell projection</location>
        <location evidence="1">Cilium</location>
    </subcellularLocation>
    <subcellularLocation>
        <location evidence="2">Cytoplasm</location>
        <location evidence="2">Cytoskeleton</location>
    </subcellularLocation>
</comment>
<accession>A0AA85J0A2</accession>
<dbReference type="PANTHER" id="PTHR21490:SF2">
    <property type="entry name" value="ENKURIN DOMAIN-CONTAINING PROTEIN 1"/>
    <property type="match status" value="1"/>
</dbReference>
<feature type="domain" description="Enkurin" evidence="7">
    <location>
        <begin position="427"/>
        <end position="519"/>
    </location>
</feature>
<evidence type="ECO:0000256" key="4">
    <source>
        <dbReference type="ARBA" id="ARBA00023212"/>
    </source>
</evidence>
<dbReference type="GO" id="GO:0005881">
    <property type="term" value="C:cytoplasmic microtubule"/>
    <property type="evidence" value="ECO:0007669"/>
    <property type="project" value="TreeGrafter"/>
</dbReference>
<reference evidence="9 10" key="2">
    <citation type="submission" date="2023-11" db="UniProtKB">
        <authorList>
            <consortium name="WormBaseParasite"/>
        </authorList>
    </citation>
    <scope>IDENTIFICATION</scope>
</reference>
<feature type="region of interest" description="Disordered" evidence="6">
    <location>
        <begin position="124"/>
        <end position="152"/>
    </location>
</feature>
<dbReference type="PROSITE" id="PS51665">
    <property type="entry name" value="ENKURIN"/>
    <property type="match status" value="1"/>
</dbReference>
<evidence type="ECO:0000313" key="10">
    <source>
        <dbReference type="WBParaSite" id="TREG1_121020.2"/>
    </source>
</evidence>
<reference evidence="8" key="1">
    <citation type="submission" date="2022-06" db="EMBL/GenBank/DDBJ databases">
        <authorList>
            <person name="Berger JAMES D."/>
            <person name="Berger JAMES D."/>
        </authorList>
    </citation>
    <scope>NUCLEOTIDE SEQUENCE [LARGE SCALE GENOMIC DNA]</scope>
</reference>
<dbReference type="InterPro" id="IPR052102">
    <property type="entry name" value="Enkurin_domain-protein"/>
</dbReference>
<evidence type="ECO:0000256" key="6">
    <source>
        <dbReference type="SAM" id="MobiDB-lite"/>
    </source>
</evidence>
<protein>
    <recommendedName>
        <fullName evidence="7">Enkurin domain-containing protein</fullName>
    </recommendedName>
</protein>
<dbReference type="AlphaFoldDB" id="A0AA85J0A2"/>
<evidence type="ECO:0000256" key="2">
    <source>
        <dbReference type="ARBA" id="ARBA00004245"/>
    </source>
</evidence>
<dbReference type="PANTHER" id="PTHR21490">
    <property type="entry name" value="ENKURIN-RELATED"/>
    <property type="match status" value="1"/>
</dbReference>
<keyword evidence="8" id="KW-1185">Reference proteome</keyword>
<keyword evidence="3" id="KW-0963">Cytoplasm</keyword>
<dbReference type="InterPro" id="IPR027012">
    <property type="entry name" value="Enkurin_dom"/>
</dbReference>
<proteinExistence type="predicted"/>
<sequence>MSSIISYNPVVNGHTTINMFQSNETNPGYTNNNNNNNNSSSMYNIDLLQWQLNTSDNSLNRQFKSYTKHKKDHIRENIRRLRELDEHMAVKRCIEQSSGSNSATDRTQNNHRCSKFTTSSCHNHLPPVLMRKSPHETKINPPKQSSIEQDNQNDSFKQIQYCLSDNIDESNNTIQPSLSSSSVVAAENLQNQTVISTETQYDLSSSDNQLTSIPSKYSSTTTQIDTPISRLTQTIPIHTINSERQHSLTKRTGQRPPVLPVSNRSDKRYRTIAISTTTPQPHLANRSVSRGDYLRAHTRDVEDDVDLKILSNIPITSIHKQVNSVKTSVPKAESAKNVEFIRRDINFVRANAHLASVPSLKGTSGIRRISSLNSLSTSSSVLNDKVYPQHSSVNDTKMSKSATSYKTKKMWPERRLKVGVIPQYIIKMRQQEEERIQKELKNQPDPDQPPGHQRMPEQERLDTLEMLKKAHQQLLEEFSHLPIRMDTLRIRTRRAEIETRLSELEQAIEIFNKPKVFIKPD</sequence>
<evidence type="ECO:0000313" key="8">
    <source>
        <dbReference type="Proteomes" id="UP000050795"/>
    </source>
</evidence>
<dbReference type="WBParaSite" id="TREG1_121020.1">
    <property type="protein sequence ID" value="TREG1_121020.1"/>
    <property type="gene ID" value="TREG1_121020"/>
</dbReference>
<dbReference type="WBParaSite" id="TREG1_121020.3">
    <property type="protein sequence ID" value="TREG1_121020.3"/>
    <property type="gene ID" value="TREG1_121020"/>
</dbReference>
<keyword evidence="4" id="KW-0206">Cytoskeleton</keyword>
<organism evidence="8 10">
    <name type="scientific">Trichobilharzia regenti</name>
    <name type="common">Nasal bird schistosome</name>
    <dbReference type="NCBI Taxonomy" id="157069"/>
    <lineage>
        <taxon>Eukaryota</taxon>
        <taxon>Metazoa</taxon>
        <taxon>Spiralia</taxon>
        <taxon>Lophotrochozoa</taxon>
        <taxon>Platyhelminthes</taxon>
        <taxon>Trematoda</taxon>
        <taxon>Digenea</taxon>
        <taxon>Strigeidida</taxon>
        <taxon>Schistosomatoidea</taxon>
        <taxon>Schistosomatidae</taxon>
        <taxon>Trichobilharzia</taxon>
    </lineage>
</organism>
<evidence type="ECO:0000259" key="7">
    <source>
        <dbReference type="PROSITE" id="PS51665"/>
    </source>
</evidence>
<evidence type="ECO:0000256" key="3">
    <source>
        <dbReference type="ARBA" id="ARBA00022490"/>
    </source>
</evidence>
<dbReference type="WBParaSite" id="TREG1_121020.2">
    <property type="protein sequence ID" value="TREG1_121020.2"/>
    <property type="gene ID" value="TREG1_121020"/>
</dbReference>
<dbReference type="Proteomes" id="UP000050795">
    <property type="component" value="Unassembled WGS sequence"/>
</dbReference>
<dbReference type="GO" id="GO:0005929">
    <property type="term" value="C:cilium"/>
    <property type="evidence" value="ECO:0007669"/>
    <property type="project" value="UniProtKB-SubCell"/>
</dbReference>
<evidence type="ECO:0000313" key="9">
    <source>
        <dbReference type="WBParaSite" id="TREG1_121020.1"/>
    </source>
</evidence>
<dbReference type="Pfam" id="PF13864">
    <property type="entry name" value="Enkurin"/>
    <property type="match status" value="1"/>
</dbReference>